<feature type="compositionally biased region" description="Polar residues" evidence="2">
    <location>
        <begin position="509"/>
        <end position="519"/>
    </location>
</feature>
<evidence type="ECO:0000256" key="1">
    <source>
        <dbReference type="ARBA" id="ARBA00006795"/>
    </source>
</evidence>
<feature type="compositionally biased region" description="Basic and acidic residues" evidence="2">
    <location>
        <begin position="8"/>
        <end position="30"/>
    </location>
</feature>
<name>A0AAN7MQW3_TRANT</name>
<dbReference type="EMBL" id="JAXQNO010000004">
    <property type="protein sequence ID" value="KAK4799506.1"/>
    <property type="molecule type" value="Genomic_DNA"/>
</dbReference>
<dbReference type="PANTHER" id="PTHR12072">
    <property type="entry name" value="CWF19, CELL CYCLE CONTROL PROTEIN"/>
    <property type="match status" value="1"/>
</dbReference>
<feature type="compositionally biased region" description="Basic and acidic residues" evidence="2">
    <location>
        <begin position="289"/>
        <end position="307"/>
    </location>
</feature>
<feature type="compositionally biased region" description="Basic residues" evidence="2">
    <location>
        <begin position="85"/>
        <end position="94"/>
    </location>
</feature>
<feature type="region of interest" description="Disordered" evidence="2">
    <location>
        <begin position="1"/>
        <end position="137"/>
    </location>
</feature>
<evidence type="ECO:0000259" key="4">
    <source>
        <dbReference type="Pfam" id="PF04677"/>
    </source>
</evidence>
<feature type="compositionally biased region" description="Basic and acidic residues" evidence="2">
    <location>
        <begin position="111"/>
        <end position="125"/>
    </location>
</feature>
<feature type="compositionally biased region" description="Acidic residues" evidence="2">
    <location>
        <begin position="126"/>
        <end position="136"/>
    </location>
</feature>
<dbReference type="Pfam" id="PF04676">
    <property type="entry name" value="CwfJ_C_2"/>
    <property type="match status" value="1"/>
</dbReference>
<dbReference type="InterPro" id="IPR006768">
    <property type="entry name" value="Cwf19-like_C_dom-1"/>
</dbReference>
<feature type="compositionally biased region" description="Basic and acidic residues" evidence="2">
    <location>
        <begin position="169"/>
        <end position="181"/>
    </location>
</feature>
<feature type="region of interest" description="Disordered" evidence="2">
    <location>
        <begin position="494"/>
        <end position="519"/>
    </location>
</feature>
<reference evidence="5 6" key="1">
    <citation type="journal article" date="2023" name="Hortic Res">
        <title>Pangenome of water caltrop reveals structural variations and asymmetric subgenome divergence after allopolyploidization.</title>
        <authorList>
            <person name="Zhang X."/>
            <person name="Chen Y."/>
            <person name="Wang L."/>
            <person name="Yuan Y."/>
            <person name="Fang M."/>
            <person name="Shi L."/>
            <person name="Lu R."/>
            <person name="Comes H.P."/>
            <person name="Ma Y."/>
            <person name="Chen Y."/>
            <person name="Huang G."/>
            <person name="Zhou Y."/>
            <person name="Zheng Z."/>
            <person name="Qiu Y."/>
        </authorList>
    </citation>
    <scope>NUCLEOTIDE SEQUENCE [LARGE SCALE GENOMIC DNA]</scope>
    <source>
        <strain evidence="5">F231</strain>
    </source>
</reference>
<dbReference type="InterPro" id="IPR036265">
    <property type="entry name" value="HIT-like_sf"/>
</dbReference>
<feature type="region of interest" description="Disordered" evidence="2">
    <location>
        <begin position="268"/>
        <end position="327"/>
    </location>
</feature>
<organism evidence="5 6">
    <name type="scientific">Trapa natans</name>
    <name type="common">Water chestnut</name>
    <dbReference type="NCBI Taxonomy" id="22666"/>
    <lineage>
        <taxon>Eukaryota</taxon>
        <taxon>Viridiplantae</taxon>
        <taxon>Streptophyta</taxon>
        <taxon>Embryophyta</taxon>
        <taxon>Tracheophyta</taxon>
        <taxon>Spermatophyta</taxon>
        <taxon>Magnoliopsida</taxon>
        <taxon>eudicotyledons</taxon>
        <taxon>Gunneridae</taxon>
        <taxon>Pentapetalae</taxon>
        <taxon>rosids</taxon>
        <taxon>malvids</taxon>
        <taxon>Myrtales</taxon>
        <taxon>Lythraceae</taxon>
        <taxon>Trapa</taxon>
    </lineage>
</organism>
<keyword evidence="6" id="KW-1185">Reference proteome</keyword>
<dbReference type="GO" id="GO:0000398">
    <property type="term" value="P:mRNA splicing, via spliceosome"/>
    <property type="evidence" value="ECO:0007669"/>
    <property type="project" value="TreeGrafter"/>
</dbReference>
<dbReference type="Pfam" id="PF04677">
    <property type="entry name" value="CwfJ_C_1"/>
    <property type="match status" value="1"/>
</dbReference>
<evidence type="ECO:0008006" key="7">
    <source>
        <dbReference type="Google" id="ProtNLM"/>
    </source>
</evidence>
<comment type="caution">
    <text evidence="5">The sequence shown here is derived from an EMBL/GenBank/DDBJ whole genome shotgun (WGS) entry which is preliminary data.</text>
</comment>
<proteinExistence type="inferred from homology"/>
<evidence type="ECO:0000259" key="3">
    <source>
        <dbReference type="Pfam" id="PF04676"/>
    </source>
</evidence>
<dbReference type="InterPro" id="IPR040194">
    <property type="entry name" value="Cwf19-like"/>
</dbReference>
<dbReference type="GO" id="GO:0071014">
    <property type="term" value="C:post-mRNA release spliceosomal complex"/>
    <property type="evidence" value="ECO:0007669"/>
    <property type="project" value="TreeGrafter"/>
</dbReference>
<feature type="compositionally biased region" description="Polar residues" evidence="2">
    <location>
        <begin position="204"/>
        <end position="213"/>
    </location>
</feature>
<evidence type="ECO:0000256" key="2">
    <source>
        <dbReference type="SAM" id="MobiDB-lite"/>
    </source>
</evidence>
<feature type="domain" description="Cwf19-like protein C-terminal" evidence="3">
    <location>
        <begin position="650"/>
        <end position="747"/>
    </location>
</feature>
<sequence>MLSGVKFIPRDQIKEQGKNEDSVEKPGTRGKEKRSKVKRKARYSGSDDDDHELERIEKGSRRKKWYSSEDSSSSDSDESDVEDRRKHRKKKSRRRERESDGMVHSSKKEKHRMDGKSRSKERISDDDISEGALDEQEIVRKEMGLEWMLRPEDRIGRRPTVSTEDEPPEASKEEELKKVNPKELNPYLRDNGTGYPEEGRAKSTGDNLLSSSVGDGGASWRLKALKRAREQAAREGRKLEEVVAERWGSLGQLTVSVSSRSVAASHAHLSAIKSRKRGSAEEENTGGDEQNRREIQKGARDYLKDVSVRNTGMRKPNMDNRLSWGKRKGPNVSVEDASLISETASRLNMFSNDGSFMEKILQKQTNVAASSSVGEREPVMHEESEPSEVVREILKEGLSANQLAAKALQLRLKGKHDDAQKLMDEVENLKSKEQTDRGDSLKVERKGSSSRHMSRDISSQRKKEDDADMHLARTIMQNKQYSISGQEEDEYGFEVARKKSARKKDAESNSKANQPSALSRRLMTQQERCLFCFENPNRPKHLVVSIANFTYLMLPQQQPVVPGHCCIVTAQHESSTRTVDNNVWDEIRNFKKCLIMLFAKQDKEVVFLETVMHLAQQRRHCLVECVPLPKDAAKEAPLYFKKAIDEAEDEWSQHNAKRLIDTSEKGLRASIPKDFPYFHVEFGLSKGFVHVIDDEQQFKSSLGLNVIRGMLQLPEEDMYRRRRGESVEAQRQAVTSFARDWEPFDWTKHLQ</sequence>
<comment type="similarity">
    <text evidence="1">Belongs to the CWF19 family.</text>
</comment>
<evidence type="ECO:0000313" key="6">
    <source>
        <dbReference type="Proteomes" id="UP001346149"/>
    </source>
</evidence>
<evidence type="ECO:0000313" key="5">
    <source>
        <dbReference type="EMBL" id="KAK4799506.1"/>
    </source>
</evidence>
<gene>
    <name evidence="5" type="ORF">SAY86_024871</name>
</gene>
<feature type="compositionally biased region" description="Basic residues" evidence="2">
    <location>
        <begin position="31"/>
        <end position="42"/>
    </location>
</feature>
<feature type="region of interest" description="Disordered" evidence="2">
    <location>
        <begin position="151"/>
        <end position="216"/>
    </location>
</feature>
<dbReference type="Proteomes" id="UP001346149">
    <property type="component" value="Unassembled WGS sequence"/>
</dbReference>
<dbReference type="PANTHER" id="PTHR12072:SF5">
    <property type="entry name" value="CWF19-LIKE PROTEIN 2"/>
    <property type="match status" value="1"/>
</dbReference>
<dbReference type="SUPFAM" id="SSF54197">
    <property type="entry name" value="HIT-like"/>
    <property type="match status" value="1"/>
</dbReference>
<dbReference type="AlphaFoldDB" id="A0AAN7MQW3"/>
<feature type="domain" description="Cwf19-like C-terminal" evidence="4">
    <location>
        <begin position="520"/>
        <end position="641"/>
    </location>
</feature>
<protein>
    <recommendedName>
        <fullName evidence="7">CWF19-like protein 2</fullName>
    </recommendedName>
</protein>
<dbReference type="InterPro" id="IPR006767">
    <property type="entry name" value="Cwf19-like_C_dom-2"/>
</dbReference>
<feature type="region of interest" description="Disordered" evidence="2">
    <location>
        <begin position="426"/>
        <end position="468"/>
    </location>
</feature>
<accession>A0AAN7MQW3</accession>